<comment type="caution">
    <text evidence="2">The sequence shown here is derived from an EMBL/GenBank/DDBJ whole genome shotgun (WGS) entry which is preliminary data.</text>
</comment>
<feature type="transmembrane region" description="Helical" evidence="1">
    <location>
        <begin position="424"/>
        <end position="448"/>
    </location>
</feature>
<evidence type="ECO:0000313" key="3">
    <source>
        <dbReference type="Proteomes" id="UP001440599"/>
    </source>
</evidence>
<feature type="transmembrane region" description="Helical" evidence="1">
    <location>
        <begin position="104"/>
        <end position="135"/>
    </location>
</feature>
<feature type="transmembrane region" description="Helical" evidence="1">
    <location>
        <begin position="306"/>
        <end position="325"/>
    </location>
</feature>
<dbReference type="EMBL" id="JBBMFT010000003">
    <property type="protein sequence ID" value="MEQ2456351.1"/>
    <property type="molecule type" value="Genomic_DNA"/>
</dbReference>
<keyword evidence="1" id="KW-0472">Membrane</keyword>
<keyword evidence="3" id="KW-1185">Reference proteome</keyword>
<keyword evidence="1" id="KW-1133">Transmembrane helix</keyword>
<evidence type="ECO:0000313" key="2">
    <source>
        <dbReference type="EMBL" id="MEQ2456351.1"/>
    </source>
</evidence>
<dbReference type="Pfam" id="PF02447">
    <property type="entry name" value="GntP_permease"/>
    <property type="match status" value="1"/>
</dbReference>
<dbReference type="RefSeq" id="WP_349139950.1">
    <property type="nucleotide sequence ID" value="NZ_JBBMFT010000003.1"/>
</dbReference>
<dbReference type="PANTHER" id="PTHR30354">
    <property type="entry name" value="GNT FAMILY GLUCONATE TRANSPORTER"/>
    <property type="match status" value="1"/>
</dbReference>
<feature type="transmembrane region" description="Helical" evidence="1">
    <location>
        <begin position="186"/>
        <end position="209"/>
    </location>
</feature>
<feature type="transmembrane region" description="Helical" evidence="1">
    <location>
        <begin position="25"/>
        <end position="44"/>
    </location>
</feature>
<feature type="transmembrane region" description="Helical" evidence="1">
    <location>
        <begin position="390"/>
        <end position="418"/>
    </location>
</feature>
<feature type="transmembrane region" description="Helical" evidence="1">
    <location>
        <begin position="239"/>
        <end position="260"/>
    </location>
</feature>
<keyword evidence="1" id="KW-0812">Transmembrane</keyword>
<dbReference type="PANTHER" id="PTHR30354:SF7">
    <property type="entry name" value="BLL7963 PROTEIN"/>
    <property type="match status" value="1"/>
</dbReference>
<feature type="transmembrane region" description="Helical" evidence="1">
    <location>
        <begin position="56"/>
        <end position="79"/>
    </location>
</feature>
<protein>
    <submittedName>
        <fullName evidence="2">GntP family permease</fullName>
    </submittedName>
</protein>
<feature type="transmembrane region" description="Helical" evidence="1">
    <location>
        <begin position="345"/>
        <end position="369"/>
    </location>
</feature>
<evidence type="ECO:0000256" key="1">
    <source>
        <dbReference type="SAM" id="Phobius"/>
    </source>
</evidence>
<feature type="transmembrane region" description="Helical" evidence="1">
    <location>
        <begin position="266"/>
        <end position="286"/>
    </location>
</feature>
<name>A0ABV1ERW1_9FIRM</name>
<organism evidence="2 3">
    <name type="scientific">Flavonifractor hominis</name>
    <dbReference type="NCBI Taxonomy" id="3133178"/>
    <lineage>
        <taxon>Bacteria</taxon>
        <taxon>Bacillati</taxon>
        <taxon>Bacillota</taxon>
        <taxon>Clostridia</taxon>
        <taxon>Eubacteriales</taxon>
        <taxon>Oscillospiraceae</taxon>
        <taxon>Flavonifractor</taxon>
    </lineage>
</organism>
<gene>
    <name evidence="2" type="ORF">WMO45_07445</name>
</gene>
<proteinExistence type="predicted"/>
<sequence length="449" mass="47400">MSSAIGVIGLLLAIACLIVLSYKGINAFVASMIASIIVIVTNMLPSGESFWAPFTGSYASSMMSFVGSYFLLFGLAAAYGEFMKVSGSAESVAATLFKLFGVRWAPLACLLVTLLMAMGGISAFVIVFAVYPVAAPLFRKANITKELMPGIFLCASVTLCLCLPGNPTSTNALLTREQYGLGVNAYSAPVMGIIACIVGVVLAGVYITWQAKRQTARGNGYVVSGTDSLEEADKNLPPFWSSILPLVVVIVMMFCLKGIMGTVDCINTSLCVAMILVVLFNPKVFFGSQKVSSVVKTFTNGFWSSFTALFLTAGVMGFAGVVQAAPGFQYFVDFANSLSTTFNPYISASVAVNVVAGITGTALGGLQIFADTLLPNYINLGINPEAFHRLLTIACCGLDTLPHCATFITMCSVCGVTVKGSYKHVFPMTVVMPILLTILCICLISVGII</sequence>
<dbReference type="InterPro" id="IPR003474">
    <property type="entry name" value="Glcn_transporter"/>
</dbReference>
<accession>A0ABV1ERW1</accession>
<reference evidence="2 3" key="1">
    <citation type="submission" date="2024-03" db="EMBL/GenBank/DDBJ databases">
        <title>Human intestinal bacterial collection.</title>
        <authorList>
            <person name="Pauvert C."/>
            <person name="Hitch T.C.A."/>
            <person name="Clavel T."/>
        </authorList>
    </citation>
    <scope>NUCLEOTIDE SEQUENCE [LARGE SCALE GENOMIC DNA]</scope>
    <source>
        <strain evidence="2 3">CLA-AP-H34</strain>
    </source>
</reference>
<dbReference type="Proteomes" id="UP001440599">
    <property type="component" value="Unassembled WGS sequence"/>
</dbReference>